<keyword evidence="5" id="KW-1185">Reference proteome</keyword>
<evidence type="ECO:0000313" key="5">
    <source>
        <dbReference type="Proteomes" id="UP000245609"/>
    </source>
</evidence>
<evidence type="ECO:0000256" key="1">
    <source>
        <dbReference type="SAM" id="MobiDB-lite"/>
    </source>
</evidence>
<dbReference type="STRING" id="133381.A0A2T9YXB9"/>
<protein>
    <recommendedName>
        <fullName evidence="6">RGS domain-containing protein</fullName>
    </recommendedName>
</protein>
<evidence type="ECO:0008006" key="6">
    <source>
        <dbReference type="Google" id="ProtNLM"/>
    </source>
</evidence>
<feature type="transmembrane region" description="Helical" evidence="2">
    <location>
        <begin position="98"/>
        <end position="122"/>
    </location>
</feature>
<comment type="caution">
    <text evidence="4">The sequence shown here is derived from an EMBL/GenBank/DDBJ whole genome shotgun (WGS) entry which is preliminary data.</text>
</comment>
<feature type="transmembrane region" description="Helical" evidence="2">
    <location>
        <begin position="349"/>
        <end position="366"/>
    </location>
</feature>
<dbReference type="Gene3D" id="1.10.167.10">
    <property type="entry name" value="Regulator of G-protein Signalling 4, domain 2"/>
    <property type="match status" value="1"/>
</dbReference>
<dbReference type="SUPFAM" id="SSF48097">
    <property type="entry name" value="Regulator of G-protein signaling, RGS"/>
    <property type="match status" value="1"/>
</dbReference>
<feature type="signal peptide" evidence="3">
    <location>
        <begin position="1"/>
        <end position="21"/>
    </location>
</feature>
<gene>
    <name evidence="4" type="ORF">BB560_005777</name>
</gene>
<organism evidence="4 5">
    <name type="scientific">Smittium megazygosporum</name>
    <dbReference type="NCBI Taxonomy" id="133381"/>
    <lineage>
        <taxon>Eukaryota</taxon>
        <taxon>Fungi</taxon>
        <taxon>Fungi incertae sedis</taxon>
        <taxon>Zoopagomycota</taxon>
        <taxon>Kickxellomycotina</taxon>
        <taxon>Harpellomycetes</taxon>
        <taxon>Harpellales</taxon>
        <taxon>Legeriomycetaceae</taxon>
        <taxon>Smittium</taxon>
    </lineage>
</organism>
<feature type="transmembrane region" description="Helical" evidence="2">
    <location>
        <begin position="378"/>
        <end position="400"/>
    </location>
</feature>
<feature type="chain" id="PRO_5015582265" description="RGS domain-containing protein" evidence="3">
    <location>
        <begin position="22"/>
        <end position="684"/>
    </location>
</feature>
<feature type="compositionally biased region" description="Basic and acidic residues" evidence="1">
    <location>
        <begin position="501"/>
        <end position="510"/>
    </location>
</feature>
<feature type="transmembrane region" description="Helical" evidence="2">
    <location>
        <begin position="315"/>
        <end position="337"/>
    </location>
</feature>
<dbReference type="Proteomes" id="UP000245609">
    <property type="component" value="Unassembled WGS sequence"/>
</dbReference>
<dbReference type="InterPro" id="IPR044926">
    <property type="entry name" value="RGS_subdomain_2"/>
</dbReference>
<feature type="transmembrane region" description="Helical" evidence="2">
    <location>
        <begin position="274"/>
        <end position="295"/>
    </location>
</feature>
<dbReference type="EMBL" id="MBFS01002467">
    <property type="protein sequence ID" value="PVU96975.1"/>
    <property type="molecule type" value="Genomic_DNA"/>
</dbReference>
<evidence type="ECO:0000313" key="4">
    <source>
        <dbReference type="EMBL" id="PVU96975.1"/>
    </source>
</evidence>
<feature type="compositionally biased region" description="Polar residues" evidence="1">
    <location>
        <begin position="511"/>
        <end position="523"/>
    </location>
</feature>
<accession>A0A2T9YXB9</accession>
<reference evidence="4 5" key="1">
    <citation type="journal article" date="2018" name="MBio">
        <title>Comparative Genomics Reveals the Core Gene Toolbox for the Fungus-Insect Symbiosis.</title>
        <authorList>
            <person name="Wang Y."/>
            <person name="Stata M."/>
            <person name="Wang W."/>
            <person name="Stajich J.E."/>
            <person name="White M.M."/>
            <person name="Moncalvo J.M."/>
        </authorList>
    </citation>
    <scope>NUCLEOTIDE SEQUENCE [LARGE SCALE GENOMIC DNA]</scope>
    <source>
        <strain evidence="4 5">SC-DP-2</strain>
    </source>
</reference>
<dbReference type="InterPro" id="IPR036305">
    <property type="entry name" value="RGS_sf"/>
</dbReference>
<evidence type="ECO:0000256" key="3">
    <source>
        <dbReference type="SAM" id="SignalP"/>
    </source>
</evidence>
<feature type="transmembrane region" description="Helical" evidence="2">
    <location>
        <begin position="134"/>
        <end position="152"/>
    </location>
</feature>
<evidence type="ECO:0000256" key="2">
    <source>
        <dbReference type="SAM" id="Phobius"/>
    </source>
</evidence>
<feature type="transmembrane region" description="Helical" evidence="2">
    <location>
        <begin position="164"/>
        <end position="185"/>
    </location>
</feature>
<keyword evidence="2" id="KW-0812">Transmembrane</keyword>
<name>A0A2T9YXB9_9FUNG</name>
<keyword evidence="2" id="KW-0472">Membrane</keyword>
<dbReference type="OrthoDB" id="196547at2759"/>
<dbReference type="AlphaFoldDB" id="A0A2T9YXB9"/>
<proteinExistence type="predicted"/>
<keyword evidence="3" id="KW-0732">Signal</keyword>
<feature type="region of interest" description="Disordered" evidence="1">
    <location>
        <begin position="484"/>
        <end position="526"/>
    </location>
</feature>
<sequence length="684" mass="77781">MRKLWLVLMLLFATIFVASEAQSQQTEEEKADELINAIDPGNKLRLAPIQEAKGAEKTLLEKYEDGTITPEEMILLEQKKKKKSILAVYEKVKLPKKIFWFTLLGLYTVFVIVTTSMYFYVARNTDEFRFKSRSMALIAAVTGLLFCAHSMSTEALVPYYPCFLRIWASYCLLFVYSASVIIRAIRYIAQVRTILFKNEMSQVLSSLDKIPAETNSANETEAQERFLQIRKITRVYRLILNKKYPDNIYDKLVEVKFRLNASTRLLDMVRTRNYLIITAISFLIAVAFSIYFSTYEEYSIIPVSFACKTGITTPLIPMYVFIVIVIFSLVPLILLCVGFSDAYGMKMELMVTMTYSVVSLTAFIIYNEFASAVTLMYVTGYVFIMPIFFLQQNFIIVNPLRRLLKSKKQTAIINKDPTGLAASSKREQFEGLLAYPAGFSRLCQAALETFCPENVEFLKDYQLLKYRICSYVVSYSTATEEKSLKEVPLDTSLQDQQRLSPGKDDDEQRSRSSVADTRASSVKSIGENKINLEKDRPLSYLDQPHSGYYMGTIDSNMEPESVDMDQLIGGDLVPPLPITIPEAVYKMGLMLDLHLINEAQGHKDRTTPKLTPVPSKLKEEFLKLYNKYIEENAILAVNIPVKVSAPVAEAAEKGTFTLGIFDDVLEDVLKSLYNNTYPVMLKTL</sequence>
<keyword evidence="2" id="KW-1133">Transmembrane helix</keyword>